<dbReference type="InterPro" id="IPR058637">
    <property type="entry name" value="YknX-like_C"/>
</dbReference>
<dbReference type="Gene3D" id="2.40.50.100">
    <property type="match status" value="1"/>
</dbReference>
<dbReference type="Gene3D" id="1.10.287.470">
    <property type="entry name" value="Helix hairpin bin"/>
    <property type="match status" value="1"/>
</dbReference>
<dbReference type="SUPFAM" id="SSF111369">
    <property type="entry name" value="HlyD-like secretion proteins"/>
    <property type="match status" value="1"/>
</dbReference>
<comment type="caution">
    <text evidence="5">The sequence shown here is derived from an EMBL/GenBank/DDBJ whole genome shotgun (WGS) entry which is preliminary data.</text>
</comment>
<dbReference type="GO" id="GO:0015562">
    <property type="term" value="F:efflux transmembrane transporter activity"/>
    <property type="evidence" value="ECO:0007669"/>
    <property type="project" value="TreeGrafter"/>
</dbReference>
<organism evidence="5 6">
    <name type="scientific">Desulforamulus aquiferis</name>
    <dbReference type="NCBI Taxonomy" id="1397668"/>
    <lineage>
        <taxon>Bacteria</taxon>
        <taxon>Bacillati</taxon>
        <taxon>Bacillota</taxon>
        <taxon>Clostridia</taxon>
        <taxon>Eubacteriales</taxon>
        <taxon>Peptococcaceae</taxon>
        <taxon>Desulforamulus</taxon>
    </lineage>
</organism>
<evidence type="ECO:0000259" key="3">
    <source>
        <dbReference type="Pfam" id="PF25973"/>
    </source>
</evidence>
<dbReference type="RefSeq" id="WP_304545731.1">
    <property type="nucleotide sequence ID" value="NZ_JARPTC010000038.1"/>
</dbReference>
<keyword evidence="6" id="KW-1185">Reference proteome</keyword>
<dbReference type="InterPro" id="IPR006143">
    <property type="entry name" value="RND_pump_MFP"/>
</dbReference>
<dbReference type="Pfam" id="PF25954">
    <property type="entry name" value="Beta-barrel_RND_2"/>
    <property type="match status" value="1"/>
</dbReference>
<sequence>MSLKWKLWLIPVVAVLAFGILRGGALWGKEEIIDSDVHVQTVAAGEVIKVNKDSVLSLTGNVEAYQQAVISAKVSGRVEQIVVENGTAVAAGQALVRMEEKDFVNALAMNQAALKKAETNLLTNQNNFQRFEELHKQGAVSQKDFEDIEMALKIAEADAASAAAAVSNAEEALRNATISSPIGGMVANNNVKTGQILAPGVSLMSVENISSVYVVVNIEQNDITKIKKGLKAEVTVEGSQDHSFEGVVELINPVASKGARVFETKIKVENPNQDLKPGMFAKVQIKTGDSTEVLAVPQTALTTLQGMFFVFLPEDDKVKRQQVEVGQLIGDMIEVKSGLDQGQQIVITNVNKLKDQDTVKIAK</sequence>
<reference evidence="5" key="2">
    <citation type="submission" date="2023-03" db="EMBL/GenBank/DDBJ databases">
        <authorList>
            <person name="Zhang Z."/>
        </authorList>
    </citation>
    <scope>NUCLEOTIDE SEQUENCE</scope>
    <source>
        <strain evidence="5">DSA</strain>
    </source>
</reference>
<name>A0AAW7ZJ35_9FIRM</name>
<comment type="similarity">
    <text evidence="1">Belongs to the membrane fusion protein (MFP) (TC 8.A.1) family.</text>
</comment>
<feature type="domain" description="CusB-like beta-barrel" evidence="2">
    <location>
        <begin position="212"/>
        <end position="287"/>
    </location>
</feature>
<dbReference type="Pfam" id="PF25989">
    <property type="entry name" value="YknX_C"/>
    <property type="match status" value="1"/>
</dbReference>
<feature type="domain" description="CzcB-like barrel-sandwich hybrid" evidence="3">
    <location>
        <begin position="67"/>
        <end position="206"/>
    </location>
</feature>
<dbReference type="Gene3D" id="2.40.420.20">
    <property type="match status" value="1"/>
</dbReference>
<dbReference type="FunFam" id="2.40.30.170:FF:000010">
    <property type="entry name" value="Efflux RND transporter periplasmic adaptor subunit"/>
    <property type="match status" value="1"/>
</dbReference>
<reference evidence="5" key="1">
    <citation type="journal article" date="2023" name="J. Hazard. Mater.">
        <title>Anaerobic biodegradation of pyrene and benzo[a]pyrene by a new sulfate-reducing Desulforamulus aquiferis strain DSA.</title>
        <authorList>
            <person name="Zhang Z."/>
            <person name="Sun J."/>
            <person name="Gong X."/>
            <person name="Wang C."/>
            <person name="Wang H."/>
        </authorList>
    </citation>
    <scope>NUCLEOTIDE SEQUENCE</scope>
    <source>
        <strain evidence="5">DSA</strain>
    </source>
</reference>
<dbReference type="AlphaFoldDB" id="A0AAW7ZJ35"/>
<evidence type="ECO:0000313" key="5">
    <source>
        <dbReference type="EMBL" id="MDO7789153.1"/>
    </source>
</evidence>
<feature type="domain" description="YknX-like C-terminal permuted SH3-like" evidence="4">
    <location>
        <begin position="293"/>
        <end position="360"/>
    </location>
</feature>
<evidence type="ECO:0000259" key="4">
    <source>
        <dbReference type="Pfam" id="PF25989"/>
    </source>
</evidence>
<proteinExistence type="inferred from homology"/>
<gene>
    <name evidence="5" type="ORF">P6N53_18235</name>
</gene>
<evidence type="ECO:0000313" key="6">
    <source>
        <dbReference type="Proteomes" id="UP001172911"/>
    </source>
</evidence>
<protein>
    <submittedName>
        <fullName evidence="5">Efflux RND transporter periplasmic adaptor subunit</fullName>
    </submittedName>
</protein>
<dbReference type="Pfam" id="PF25973">
    <property type="entry name" value="BSH_CzcB"/>
    <property type="match status" value="1"/>
</dbReference>
<evidence type="ECO:0000256" key="1">
    <source>
        <dbReference type="ARBA" id="ARBA00009477"/>
    </source>
</evidence>
<dbReference type="PANTHER" id="PTHR30469">
    <property type="entry name" value="MULTIDRUG RESISTANCE PROTEIN MDTA"/>
    <property type="match status" value="1"/>
</dbReference>
<dbReference type="InterPro" id="IPR058647">
    <property type="entry name" value="BSH_CzcB-like"/>
</dbReference>
<dbReference type="EMBL" id="JARPTC010000038">
    <property type="protein sequence ID" value="MDO7789153.1"/>
    <property type="molecule type" value="Genomic_DNA"/>
</dbReference>
<dbReference type="GO" id="GO:1990281">
    <property type="term" value="C:efflux pump complex"/>
    <property type="evidence" value="ECO:0007669"/>
    <property type="project" value="TreeGrafter"/>
</dbReference>
<dbReference type="InterPro" id="IPR058792">
    <property type="entry name" value="Beta-barrel_RND_2"/>
</dbReference>
<evidence type="ECO:0000259" key="2">
    <source>
        <dbReference type="Pfam" id="PF25954"/>
    </source>
</evidence>
<accession>A0AAW7ZJ35</accession>
<dbReference type="Gene3D" id="2.40.30.170">
    <property type="match status" value="1"/>
</dbReference>
<dbReference type="NCBIfam" id="TIGR01730">
    <property type="entry name" value="RND_mfp"/>
    <property type="match status" value="1"/>
</dbReference>
<dbReference type="Proteomes" id="UP001172911">
    <property type="component" value="Unassembled WGS sequence"/>
</dbReference>